<comment type="caution">
    <text evidence="6">The sequence shown here is derived from an EMBL/GenBank/DDBJ whole genome shotgun (WGS) entry which is preliminary data.</text>
</comment>
<feature type="domain" description="HTH tetR-type" evidence="5">
    <location>
        <begin position="34"/>
        <end position="94"/>
    </location>
</feature>
<evidence type="ECO:0000256" key="1">
    <source>
        <dbReference type="ARBA" id="ARBA00023015"/>
    </source>
</evidence>
<dbReference type="InterPro" id="IPR050109">
    <property type="entry name" value="HTH-type_TetR-like_transc_reg"/>
</dbReference>
<dbReference type="InterPro" id="IPR001647">
    <property type="entry name" value="HTH_TetR"/>
</dbReference>
<evidence type="ECO:0000256" key="3">
    <source>
        <dbReference type="ARBA" id="ARBA00023163"/>
    </source>
</evidence>
<dbReference type="PATRIC" id="fig|943816.4.peg.1025"/>
<dbReference type="PANTHER" id="PTHR30055:SF151">
    <property type="entry name" value="TRANSCRIPTIONAL REGULATORY PROTEIN"/>
    <property type="match status" value="1"/>
</dbReference>
<evidence type="ECO:0000313" key="6">
    <source>
        <dbReference type="EMBL" id="OEU97839.1"/>
    </source>
</evidence>
<dbReference type="SUPFAM" id="SSF46689">
    <property type="entry name" value="Homeodomain-like"/>
    <property type="match status" value="1"/>
</dbReference>
<accession>A0A1E7K1P8</accession>
<name>A0A1E7K1P8_9ACTN</name>
<evidence type="ECO:0000256" key="2">
    <source>
        <dbReference type="ARBA" id="ARBA00023125"/>
    </source>
</evidence>
<dbReference type="Pfam" id="PF02909">
    <property type="entry name" value="TetR_C_1"/>
    <property type="match status" value="1"/>
</dbReference>
<dbReference type="InterPro" id="IPR036271">
    <property type="entry name" value="Tet_transcr_reg_TetR-rel_C_sf"/>
</dbReference>
<reference evidence="6 7" key="1">
    <citation type="journal article" date="2016" name="Front. Microbiol.">
        <title>Comparative Genomics Analysis of Streptomyces Species Reveals Their Adaptation to the Marine Environment and Their Diversity at the Genomic Level.</title>
        <authorList>
            <person name="Tian X."/>
            <person name="Zhang Z."/>
            <person name="Yang T."/>
            <person name="Chen M."/>
            <person name="Li J."/>
            <person name="Chen F."/>
            <person name="Yang J."/>
            <person name="Li W."/>
            <person name="Zhang B."/>
            <person name="Zhang Z."/>
            <person name="Wu J."/>
            <person name="Zhang C."/>
            <person name="Long L."/>
            <person name="Xiao J."/>
        </authorList>
    </citation>
    <scope>NUCLEOTIDE SEQUENCE [LARGE SCALE GENOMIC DNA]</scope>
    <source>
        <strain evidence="6 7">SCSIO M10379</strain>
    </source>
</reference>
<feature type="DNA-binding region" description="H-T-H motif" evidence="4">
    <location>
        <begin position="57"/>
        <end position="76"/>
    </location>
</feature>
<dbReference type="SUPFAM" id="SSF48498">
    <property type="entry name" value="Tetracyclin repressor-like, C-terminal domain"/>
    <property type="match status" value="1"/>
</dbReference>
<gene>
    <name evidence="6" type="ORF">AN217_08225</name>
</gene>
<protein>
    <recommendedName>
        <fullName evidence="5">HTH tetR-type domain-containing protein</fullName>
    </recommendedName>
</protein>
<dbReference type="GO" id="GO:0045892">
    <property type="term" value="P:negative regulation of DNA-templated transcription"/>
    <property type="evidence" value="ECO:0007669"/>
    <property type="project" value="InterPro"/>
</dbReference>
<keyword evidence="1" id="KW-0805">Transcription regulation</keyword>
<dbReference type="InterPro" id="IPR009057">
    <property type="entry name" value="Homeodomain-like_sf"/>
</dbReference>
<keyword evidence="3" id="KW-0804">Transcription</keyword>
<dbReference type="InterPro" id="IPR004111">
    <property type="entry name" value="Repressor_TetR_C"/>
</dbReference>
<dbReference type="EMBL" id="LJGV01000022">
    <property type="protein sequence ID" value="OEU97839.1"/>
    <property type="molecule type" value="Genomic_DNA"/>
</dbReference>
<evidence type="ECO:0000313" key="7">
    <source>
        <dbReference type="Proteomes" id="UP000175829"/>
    </source>
</evidence>
<sequence length="263" mass="27664">MAKREQTPAPDGLPAGVAAAWGLRERPGRGPARGLDVRRIVAAAIGVADAEGLAALSMSRVAAEVGVSTMALYRYVAGKDDLLILMEDAAIGTPPPGPEPSPEGWRAGLEHWARAYRDVLLRHLWIVRIPIGTPPLSPHGVEWMEQALAHLRGTGLDAERKLGALITLSGYIRSSVALLADIAEASRQQGSGWEDAERRYWRLLSELTATGGFPAVRELLASGEVHQTAPGDTEGTADFAYGLGIVLDGVGARIAACSPGDGG</sequence>
<evidence type="ECO:0000256" key="4">
    <source>
        <dbReference type="PROSITE-ProRule" id="PRU00335"/>
    </source>
</evidence>
<dbReference type="AlphaFoldDB" id="A0A1E7K1P8"/>
<dbReference type="Gene3D" id="1.10.357.10">
    <property type="entry name" value="Tetracycline Repressor, domain 2"/>
    <property type="match status" value="1"/>
</dbReference>
<dbReference type="RefSeq" id="WP_069991233.1">
    <property type="nucleotide sequence ID" value="NZ_LJGV01000022.1"/>
</dbReference>
<dbReference type="Pfam" id="PF00440">
    <property type="entry name" value="TetR_N"/>
    <property type="match status" value="1"/>
</dbReference>
<dbReference type="GO" id="GO:0003700">
    <property type="term" value="F:DNA-binding transcription factor activity"/>
    <property type="evidence" value="ECO:0007669"/>
    <property type="project" value="TreeGrafter"/>
</dbReference>
<evidence type="ECO:0000259" key="5">
    <source>
        <dbReference type="PROSITE" id="PS50977"/>
    </source>
</evidence>
<proteinExistence type="predicted"/>
<dbReference type="Proteomes" id="UP000175829">
    <property type="component" value="Unassembled WGS sequence"/>
</dbReference>
<dbReference type="PANTHER" id="PTHR30055">
    <property type="entry name" value="HTH-TYPE TRANSCRIPTIONAL REGULATOR RUTR"/>
    <property type="match status" value="1"/>
</dbReference>
<dbReference type="GO" id="GO:0000976">
    <property type="term" value="F:transcription cis-regulatory region binding"/>
    <property type="evidence" value="ECO:0007669"/>
    <property type="project" value="TreeGrafter"/>
</dbReference>
<dbReference type="Gene3D" id="1.10.10.60">
    <property type="entry name" value="Homeodomain-like"/>
    <property type="match status" value="1"/>
</dbReference>
<dbReference type="PROSITE" id="PS50977">
    <property type="entry name" value="HTH_TETR_2"/>
    <property type="match status" value="1"/>
</dbReference>
<organism evidence="6 7">
    <name type="scientific">Streptomyces qinglanensis</name>
    <dbReference type="NCBI Taxonomy" id="943816"/>
    <lineage>
        <taxon>Bacteria</taxon>
        <taxon>Bacillati</taxon>
        <taxon>Actinomycetota</taxon>
        <taxon>Actinomycetes</taxon>
        <taxon>Kitasatosporales</taxon>
        <taxon>Streptomycetaceae</taxon>
        <taxon>Streptomyces</taxon>
    </lineage>
</organism>
<keyword evidence="2 4" id="KW-0238">DNA-binding</keyword>